<evidence type="ECO:0000313" key="3">
    <source>
        <dbReference type="EMBL" id="SNS09017.1"/>
    </source>
</evidence>
<name>A0A239BLD3_9SPHN</name>
<dbReference type="Proteomes" id="UP000198281">
    <property type="component" value="Unassembled WGS sequence"/>
</dbReference>
<dbReference type="RefSeq" id="WP_089217793.1">
    <property type="nucleotide sequence ID" value="NZ_FZOS01000001.1"/>
</dbReference>
<evidence type="ECO:0000256" key="2">
    <source>
        <dbReference type="SAM" id="MobiDB-lite"/>
    </source>
</evidence>
<feature type="compositionally biased region" description="Basic and acidic residues" evidence="2">
    <location>
        <begin position="169"/>
        <end position="179"/>
    </location>
</feature>
<gene>
    <name evidence="3" type="ORF">SAMN06295912_101278</name>
</gene>
<sequence length="179" mass="20108">MSVPSKAERSLLSHEDHEIVAKTHHPSIYELSRDELHDLRKRLRDLRDRERTLVRQKIREIRGKVEERGGSFPGTAEHPAKRKQVFANALKRLNREFSRIRKIDARQALTDAAQRALAFRKAGEEILNRPTNTPTASKGAKAKPSKRSRSHVPGSQVGSVSQATKKAQAAKDKRAAAKA</sequence>
<keyword evidence="1" id="KW-0175">Coiled coil</keyword>
<proteinExistence type="predicted"/>
<feature type="coiled-coil region" evidence="1">
    <location>
        <begin position="29"/>
        <end position="56"/>
    </location>
</feature>
<dbReference type="OrthoDB" id="7210901at2"/>
<keyword evidence="4" id="KW-1185">Reference proteome</keyword>
<evidence type="ECO:0000313" key="4">
    <source>
        <dbReference type="Proteomes" id="UP000198281"/>
    </source>
</evidence>
<feature type="region of interest" description="Disordered" evidence="2">
    <location>
        <begin position="124"/>
        <end position="179"/>
    </location>
</feature>
<accession>A0A239BLD3</accession>
<protein>
    <submittedName>
        <fullName evidence="3">Uncharacterized protein</fullName>
    </submittedName>
</protein>
<evidence type="ECO:0000256" key="1">
    <source>
        <dbReference type="SAM" id="Coils"/>
    </source>
</evidence>
<feature type="compositionally biased region" description="Basic residues" evidence="2">
    <location>
        <begin position="140"/>
        <end position="150"/>
    </location>
</feature>
<dbReference type="AlphaFoldDB" id="A0A239BLD3"/>
<reference evidence="4" key="1">
    <citation type="submission" date="2017-06" db="EMBL/GenBank/DDBJ databases">
        <authorList>
            <person name="Varghese N."/>
            <person name="Submissions S."/>
        </authorList>
    </citation>
    <scope>NUCLEOTIDE SEQUENCE [LARGE SCALE GENOMIC DNA]</scope>
    <source>
        <strain evidence="4">LNB2</strain>
    </source>
</reference>
<organism evidence="3 4">
    <name type="scientific">Edaphosphingomonas laterariae</name>
    <dbReference type="NCBI Taxonomy" id="861865"/>
    <lineage>
        <taxon>Bacteria</taxon>
        <taxon>Pseudomonadati</taxon>
        <taxon>Pseudomonadota</taxon>
        <taxon>Alphaproteobacteria</taxon>
        <taxon>Sphingomonadales</taxon>
        <taxon>Rhizorhabdaceae</taxon>
        <taxon>Edaphosphingomonas</taxon>
    </lineage>
</organism>
<dbReference type="EMBL" id="FZOS01000001">
    <property type="protein sequence ID" value="SNS09017.1"/>
    <property type="molecule type" value="Genomic_DNA"/>
</dbReference>